<name>A0A6J4SV64_9ACTN</name>
<organism evidence="1">
    <name type="scientific">uncultured Solirubrobacteraceae bacterium</name>
    <dbReference type="NCBI Taxonomy" id="1162706"/>
    <lineage>
        <taxon>Bacteria</taxon>
        <taxon>Bacillati</taxon>
        <taxon>Actinomycetota</taxon>
        <taxon>Thermoleophilia</taxon>
        <taxon>Solirubrobacterales</taxon>
        <taxon>Solirubrobacteraceae</taxon>
        <taxon>environmental samples</taxon>
    </lineage>
</organism>
<protein>
    <submittedName>
        <fullName evidence="1">Uncharacterized protein</fullName>
    </submittedName>
</protein>
<gene>
    <name evidence="1" type="ORF">AVDCRST_MAG85-2054</name>
</gene>
<evidence type="ECO:0000313" key="1">
    <source>
        <dbReference type="EMBL" id="CAA9506143.1"/>
    </source>
</evidence>
<proteinExistence type="predicted"/>
<sequence>MLVLIVAAAMLLLLGGCGSDATRRAEQSPNADQRRLVGEFDALLRGPVIDVRIPTAECTTLPGRARSRLRDSPRRIAAARARLARLRVPKDYRRVRSELDEGLRLIAEANRRLLVWSEREDDPQTGECGQSTDNLVDSAHDELQDLAKPHLQVFLDKHNPVAARMRAKTWELGAAGLVPR</sequence>
<accession>A0A6J4SV64</accession>
<reference evidence="1" key="1">
    <citation type="submission" date="2020-02" db="EMBL/GenBank/DDBJ databases">
        <authorList>
            <person name="Meier V. D."/>
        </authorList>
    </citation>
    <scope>NUCLEOTIDE SEQUENCE</scope>
    <source>
        <strain evidence="1">AVDCRST_MAG85</strain>
    </source>
</reference>
<dbReference type="AlphaFoldDB" id="A0A6J4SV64"/>
<dbReference type="EMBL" id="CADCVT010000222">
    <property type="protein sequence ID" value="CAA9506143.1"/>
    <property type="molecule type" value="Genomic_DNA"/>
</dbReference>